<dbReference type="PANTHER" id="PTHR11161">
    <property type="entry name" value="O-ACYLTRANSFERASE"/>
    <property type="match status" value="1"/>
</dbReference>
<dbReference type="AlphaFoldDB" id="A0A8B8HG24"/>
<organism evidence="5 6">
    <name type="scientific">Vanessa tameamea</name>
    <name type="common">Kamehameha butterfly</name>
    <dbReference type="NCBI Taxonomy" id="334116"/>
    <lineage>
        <taxon>Eukaryota</taxon>
        <taxon>Metazoa</taxon>
        <taxon>Ecdysozoa</taxon>
        <taxon>Arthropoda</taxon>
        <taxon>Hexapoda</taxon>
        <taxon>Insecta</taxon>
        <taxon>Pterygota</taxon>
        <taxon>Neoptera</taxon>
        <taxon>Endopterygota</taxon>
        <taxon>Lepidoptera</taxon>
        <taxon>Glossata</taxon>
        <taxon>Ditrysia</taxon>
        <taxon>Papilionoidea</taxon>
        <taxon>Nymphalidae</taxon>
        <taxon>Nymphalinae</taxon>
        <taxon>Vanessa</taxon>
    </lineage>
</organism>
<feature type="transmembrane region" description="Helical" evidence="1">
    <location>
        <begin position="452"/>
        <end position="473"/>
    </location>
</feature>
<feature type="transmembrane region" description="Helical" evidence="1">
    <location>
        <begin position="362"/>
        <end position="383"/>
    </location>
</feature>
<evidence type="ECO:0000259" key="4">
    <source>
        <dbReference type="Pfam" id="PF20146"/>
    </source>
</evidence>
<dbReference type="OrthoDB" id="118951at2759"/>
<keyword evidence="5" id="KW-1185">Reference proteome</keyword>
<evidence type="ECO:0000256" key="2">
    <source>
        <dbReference type="SAM" id="SignalP"/>
    </source>
</evidence>
<dbReference type="InterPro" id="IPR006621">
    <property type="entry name" value="Nose-resist-to-fluoxetine_N"/>
</dbReference>
<evidence type="ECO:0000313" key="6">
    <source>
        <dbReference type="RefSeq" id="XP_026483450.2"/>
    </source>
</evidence>
<accession>A0A8B8HG24</accession>
<keyword evidence="2" id="KW-0732">Signal</keyword>
<feature type="transmembrane region" description="Helical" evidence="1">
    <location>
        <begin position="425"/>
        <end position="445"/>
    </location>
</feature>
<dbReference type="GO" id="GO:0016747">
    <property type="term" value="F:acyltransferase activity, transferring groups other than amino-acyl groups"/>
    <property type="evidence" value="ECO:0007669"/>
    <property type="project" value="InterPro"/>
</dbReference>
<feature type="transmembrane region" description="Helical" evidence="1">
    <location>
        <begin position="215"/>
        <end position="234"/>
    </location>
</feature>
<keyword evidence="1" id="KW-0812">Transmembrane</keyword>
<dbReference type="RefSeq" id="XP_026483450.2">
    <property type="nucleotide sequence ID" value="XM_026627665.2"/>
</dbReference>
<feature type="transmembrane region" description="Helical" evidence="1">
    <location>
        <begin position="573"/>
        <end position="591"/>
    </location>
</feature>
<keyword evidence="1" id="KW-1133">Transmembrane helix</keyword>
<dbReference type="InterPro" id="IPR002656">
    <property type="entry name" value="Acyl_transf_3_dom"/>
</dbReference>
<feature type="transmembrane region" description="Helical" evidence="1">
    <location>
        <begin position="532"/>
        <end position="553"/>
    </location>
</feature>
<feature type="transmembrane region" description="Helical" evidence="1">
    <location>
        <begin position="280"/>
        <end position="298"/>
    </location>
</feature>
<dbReference type="Pfam" id="PF20146">
    <property type="entry name" value="NRF"/>
    <property type="match status" value="1"/>
</dbReference>
<dbReference type="GeneID" id="113391634"/>
<dbReference type="OMA" id="WNFDSYD"/>
<dbReference type="Pfam" id="PF01757">
    <property type="entry name" value="Acyl_transf_3"/>
    <property type="match status" value="1"/>
</dbReference>
<evidence type="ECO:0000259" key="3">
    <source>
        <dbReference type="Pfam" id="PF01757"/>
    </source>
</evidence>
<feature type="transmembrane region" description="Helical" evidence="1">
    <location>
        <begin position="318"/>
        <end position="342"/>
    </location>
</feature>
<proteinExistence type="predicted"/>
<protein>
    <submittedName>
        <fullName evidence="6">O-acyltransferase like protein-like</fullName>
    </submittedName>
</protein>
<feature type="domain" description="Nose resistant-to-fluoxetine protein N-terminal" evidence="4">
    <location>
        <begin position="65"/>
        <end position="181"/>
    </location>
</feature>
<dbReference type="Proteomes" id="UP001652626">
    <property type="component" value="Chromosome 10"/>
</dbReference>
<feature type="transmembrane region" description="Helical" evidence="1">
    <location>
        <begin position="643"/>
        <end position="669"/>
    </location>
</feature>
<sequence length="754" mass="86465">MNLFNYLLFLFGGVLFCVSAQLVIDENTPKQLFDEELYKKVIDHEECRRQVTYLMQPDQFSLLGRFLDAGIRFPRGFFMLSVTDLGNYHQCLDINEEVEDMKIEGKYYLIDIPFNQTFHLPFLNQNTSNISNRKIVGFKSIINEVQQFVEIDTESLNPENPLVLASIRVAVCVPKPCTTQEWISTLIFNVTAIGFQYEEIFCRLPNDKPWITVDYVAIGVFGFLGLITLLSTLYDVNHILIKKREPKKANIFYRTFSVYTNTRRLLTFAPSSNALECLDGIRSISMMWVVIGHTFSMYNFNADLSESLNWLTSGEAVWISTGLFTVDTFFFMAGLLLVYTSVGRMTGVQLLKRLHVFYLNRLLRMFPLVAALVLLEASVFHRIGDGPYWVHVSNNVQACRSFWWSTLLHIQNYVNPDHMCIQHSWYIAIDIQLHIVSPIILFWVLHKKRRYAWSALITALLAIVVASTVWNFIMEMPSSNMSLVRLDEQAYYMNNYYVTAWTRGAPFFVGMIVGYVLNIYKGRNIKLNTGFVMTSWLIALGMIAVCFYMSYVIMQLDWDNQVGDSLFNSFMRVIWSIGLSWIVFACVKGYGGPINWFLSLSMWKLPARISFAMYLYHYPISFVIAGMQVTPTYFTVAGRIYDFMALFMLSFIVSFAVTVVIDAPFSVFIKILMGGGQRKPQAKIENGDGSSKAGPIPDKNVADLERKMINNDQNLVKNIIHLEKNGSNYDKNGALDRIEVLGESLPPSKESSRF</sequence>
<feature type="chain" id="PRO_5045823029" evidence="2">
    <location>
        <begin position="21"/>
        <end position="754"/>
    </location>
</feature>
<feature type="domain" description="Acyltransferase 3" evidence="3">
    <location>
        <begin position="277"/>
        <end position="658"/>
    </location>
</feature>
<name>A0A8B8HG24_VANTA</name>
<gene>
    <name evidence="6" type="primary">LOC113391634</name>
</gene>
<feature type="transmembrane region" description="Helical" evidence="1">
    <location>
        <begin position="500"/>
        <end position="520"/>
    </location>
</feature>
<reference evidence="6" key="1">
    <citation type="submission" date="2025-08" db="UniProtKB">
        <authorList>
            <consortium name="RefSeq"/>
        </authorList>
    </citation>
    <scope>IDENTIFICATION</scope>
    <source>
        <tissue evidence="6">Whole body</tissue>
    </source>
</reference>
<evidence type="ECO:0000313" key="5">
    <source>
        <dbReference type="Proteomes" id="UP001652626"/>
    </source>
</evidence>
<dbReference type="InterPro" id="IPR052728">
    <property type="entry name" value="O2_lipid_transport_reg"/>
</dbReference>
<keyword evidence="1" id="KW-0472">Membrane</keyword>
<dbReference type="PANTHER" id="PTHR11161:SF0">
    <property type="entry name" value="O-ACYLTRANSFERASE LIKE PROTEIN"/>
    <property type="match status" value="1"/>
</dbReference>
<feature type="transmembrane region" description="Helical" evidence="1">
    <location>
        <begin position="611"/>
        <end position="631"/>
    </location>
</feature>
<feature type="signal peptide" evidence="2">
    <location>
        <begin position="1"/>
        <end position="20"/>
    </location>
</feature>
<evidence type="ECO:0000256" key="1">
    <source>
        <dbReference type="SAM" id="Phobius"/>
    </source>
</evidence>